<dbReference type="Proteomes" id="UP001335729">
    <property type="component" value="Unassembled WGS sequence"/>
</dbReference>
<accession>A0ABU7MS00</accession>
<comment type="pathway">
    <text evidence="2 16">Carbohydrate degradation; glycolysis; pyruvate from D-glyceraldehyde 3-phosphate: step 5/5.</text>
</comment>
<evidence type="ECO:0000256" key="15">
    <source>
        <dbReference type="NCBIfam" id="TIGR01064"/>
    </source>
</evidence>
<dbReference type="GO" id="GO:0016301">
    <property type="term" value="F:kinase activity"/>
    <property type="evidence" value="ECO:0007669"/>
    <property type="project" value="UniProtKB-KW"/>
</dbReference>
<dbReference type="InterPro" id="IPR011037">
    <property type="entry name" value="Pyrv_Knase-like_insert_dom_sf"/>
</dbReference>
<keyword evidence="7 16" id="KW-0808">Transferase</keyword>
<evidence type="ECO:0000256" key="11">
    <source>
        <dbReference type="ARBA" id="ARBA00022840"/>
    </source>
</evidence>
<dbReference type="GO" id="GO:0004743">
    <property type="term" value="F:pyruvate kinase activity"/>
    <property type="evidence" value="ECO:0007669"/>
    <property type="project" value="UniProtKB-EC"/>
</dbReference>
<evidence type="ECO:0000256" key="1">
    <source>
        <dbReference type="ARBA" id="ARBA00001958"/>
    </source>
</evidence>
<name>A0ABU7MS00_9ACTN</name>
<comment type="catalytic activity">
    <reaction evidence="16">
        <text>pyruvate + ATP = phosphoenolpyruvate + ADP + H(+)</text>
        <dbReference type="Rhea" id="RHEA:18157"/>
        <dbReference type="ChEBI" id="CHEBI:15361"/>
        <dbReference type="ChEBI" id="CHEBI:15378"/>
        <dbReference type="ChEBI" id="CHEBI:30616"/>
        <dbReference type="ChEBI" id="CHEBI:58702"/>
        <dbReference type="ChEBI" id="CHEBI:456216"/>
        <dbReference type="EC" id="2.7.1.40"/>
    </reaction>
</comment>
<dbReference type="InterPro" id="IPR015793">
    <property type="entry name" value="Pyrv_Knase_brl"/>
</dbReference>
<comment type="similarity">
    <text evidence="3 16">Belongs to the pyruvate kinase family.</text>
</comment>
<sequence length="477" mass="51522">MTRRTKIVCTLGPATSSDEKLKELVEAGMDVARMNMSHGSHEVHRETYARVRKASDAAGKAVGVLADLQGPKIRLGKFRDDGALNGQVMWETGDEVRITVDDVEGTPDRVSTTYKQLAEDASVGDRLLVDDGKVGLTATAVDGNDVVCRVTEGGPVSNNKGLSLPGMSVSVPALSEKDIADLEFALKLGVDMIALSFVRSPADIELVHEVMDRVGRRVPVIAKLEKPEAIDNLEAIVLAFDAIMVARGDLGVELPLEQVPLVQKRAIQMARENAKPVIVATQMLESMIENSRPTRAEASDVANAVLDGADAVMLSGETSIGSWPIDAVRTMNKICHAVESGPRDVPPLSHVPRTKRGIISYAARDIGERLEVKALVAFTQSGDTVRRLARLHSRLPLLAFTPMQEVRSQLALSWGTETFIVNHVDTTDHMIDQVDHQLLKIGRLDEGDVVVIVAGAPPGTVGSTNMIHVHRIGEQDH</sequence>
<comment type="cofactor">
    <cofactor evidence="1">
        <name>K(+)</name>
        <dbReference type="ChEBI" id="CHEBI:29103"/>
    </cofactor>
</comment>
<keyword evidence="12 16" id="KW-0460">Magnesium</keyword>
<dbReference type="InterPro" id="IPR015795">
    <property type="entry name" value="Pyrv_Knase_C"/>
</dbReference>
<dbReference type="EMBL" id="JAZDUE010000006">
    <property type="protein sequence ID" value="MEE4023105.1"/>
    <property type="molecule type" value="Genomic_DNA"/>
</dbReference>
<evidence type="ECO:0000256" key="2">
    <source>
        <dbReference type="ARBA" id="ARBA00004997"/>
    </source>
</evidence>
<evidence type="ECO:0000256" key="10">
    <source>
        <dbReference type="ARBA" id="ARBA00022777"/>
    </source>
</evidence>
<dbReference type="InterPro" id="IPR001697">
    <property type="entry name" value="Pyr_Knase"/>
</dbReference>
<evidence type="ECO:0000256" key="4">
    <source>
        <dbReference type="ARBA" id="ARBA00011881"/>
    </source>
</evidence>
<dbReference type="Gene3D" id="3.20.20.60">
    <property type="entry name" value="Phosphoenolpyruvate-binding domains"/>
    <property type="match status" value="1"/>
</dbReference>
<dbReference type="SUPFAM" id="SSF51621">
    <property type="entry name" value="Phosphoenolpyruvate/pyruvate domain"/>
    <property type="match status" value="1"/>
</dbReference>
<evidence type="ECO:0000256" key="6">
    <source>
        <dbReference type="ARBA" id="ARBA00018587"/>
    </source>
</evidence>
<dbReference type="SUPFAM" id="SSF50800">
    <property type="entry name" value="PK beta-barrel domain-like"/>
    <property type="match status" value="1"/>
</dbReference>
<feature type="domain" description="Pyruvate kinase C-terminal" evidence="18">
    <location>
        <begin position="359"/>
        <end position="470"/>
    </location>
</feature>
<dbReference type="EC" id="2.7.1.40" evidence="5 15"/>
<dbReference type="PRINTS" id="PR01050">
    <property type="entry name" value="PYRUVTKNASE"/>
</dbReference>
<dbReference type="PANTHER" id="PTHR11817">
    <property type="entry name" value="PYRUVATE KINASE"/>
    <property type="match status" value="1"/>
</dbReference>
<reference evidence="19 20" key="1">
    <citation type="submission" date="2024-01" db="EMBL/GenBank/DDBJ databases">
        <title>Draft genome sequence of Gordonia sp. PKS22-38.</title>
        <authorList>
            <person name="Suphannarot A."/>
            <person name="Mingma R."/>
        </authorList>
    </citation>
    <scope>NUCLEOTIDE SEQUENCE [LARGE SCALE GENOMIC DNA]</scope>
    <source>
        <strain evidence="19 20">PKS22-38</strain>
    </source>
</reference>
<dbReference type="PROSITE" id="PS00110">
    <property type="entry name" value="PYRUVATE_KINASE"/>
    <property type="match status" value="1"/>
</dbReference>
<evidence type="ECO:0000256" key="14">
    <source>
        <dbReference type="ARBA" id="ARBA00023317"/>
    </source>
</evidence>
<keyword evidence="13 16" id="KW-0324">Glycolysis</keyword>
<evidence type="ECO:0000313" key="20">
    <source>
        <dbReference type="Proteomes" id="UP001335729"/>
    </source>
</evidence>
<dbReference type="Pfam" id="PF00224">
    <property type="entry name" value="PK"/>
    <property type="match status" value="1"/>
</dbReference>
<evidence type="ECO:0000256" key="3">
    <source>
        <dbReference type="ARBA" id="ARBA00008663"/>
    </source>
</evidence>
<dbReference type="Gene3D" id="2.40.33.10">
    <property type="entry name" value="PK beta-barrel domain-like"/>
    <property type="match status" value="1"/>
</dbReference>
<evidence type="ECO:0000256" key="7">
    <source>
        <dbReference type="ARBA" id="ARBA00022679"/>
    </source>
</evidence>
<comment type="caution">
    <text evidence="19">The sequence shown here is derived from an EMBL/GenBank/DDBJ whole genome shotgun (WGS) entry which is preliminary data.</text>
</comment>
<evidence type="ECO:0000256" key="5">
    <source>
        <dbReference type="ARBA" id="ARBA00012142"/>
    </source>
</evidence>
<evidence type="ECO:0000256" key="12">
    <source>
        <dbReference type="ARBA" id="ARBA00022842"/>
    </source>
</evidence>
<dbReference type="NCBIfam" id="NF004491">
    <property type="entry name" value="PRK05826.1"/>
    <property type="match status" value="1"/>
</dbReference>
<evidence type="ECO:0000256" key="13">
    <source>
        <dbReference type="ARBA" id="ARBA00023152"/>
    </source>
</evidence>
<dbReference type="InterPro" id="IPR018209">
    <property type="entry name" value="Pyrv_Knase_AS"/>
</dbReference>
<keyword evidence="9" id="KW-0547">Nucleotide-binding</keyword>
<dbReference type="InterPro" id="IPR015806">
    <property type="entry name" value="Pyrv_Knase_insert_dom_sf"/>
</dbReference>
<dbReference type="NCBIfam" id="NF004886">
    <property type="entry name" value="PRK06247.1"/>
    <property type="match status" value="1"/>
</dbReference>
<comment type="subunit">
    <text evidence="4">Homotetramer.</text>
</comment>
<evidence type="ECO:0000256" key="8">
    <source>
        <dbReference type="ARBA" id="ARBA00022723"/>
    </source>
</evidence>
<dbReference type="InterPro" id="IPR036918">
    <property type="entry name" value="Pyrv_Knase_C_sf"/>
</dbReference>
<evidence type="ECO:0000259" key="18">
    <source>
        <dbReference type="Pfam" id="PF02887"/>
    </source>
</evidence>
<keyword evidence="14 19" id="KW-0670">Pyruvate</keyword>
<protein>
    <recommendedName>
        <fullName evidence="6 15">Pyruvate kinase</fullName>
        <ecNumber evidence="5 15">2.7.1.40</ecNumber>
    </recommendedName>
</protein>
<evidence type="ECO:0000256" key="9">
    <source>
        <dbReference type="ARBA" id="ARBA00022741"/>
    </source>
</evidence>
<dbReference type="NCBIfam" id="NF004978">
    <property type="entry name" value="PRK06354.1"/>
    <property type="match status" value="1"/>
</dbReference>
<dbReference type="NCBIfam" id="TIGR01064">
    <property type="entry name" value="pyruv_kin"/>
    <property type="match status" value="1"/>
</dbReference>
<dbReference type="SUPFAM" id="SSF52935">
    <property type="entry name" value="PK C-terminal domain-like"/>
    <property type="match status" value="1"/>
</dbReference>
<keyword evidence="20" id="KW-1185">Reference proteome</keyword>
<proteinExistence type="inferred from homology"/>
<evidence type="ECO:0000256" key="16">
    <source>
        <dbReference type="RuleBase" id="RU000504"/>
    </source>
</evidence>
<dbReference type="Gene3D" id="3.40.1380.20">
    <property type="entry name" value="Pyruvate kinase, C-terminal domain"/>
    <property type="match status" value="1"/>
</dbReference>
<keyword evidence="11" id="KW-0067">ATP-binding</keyword>
<evidence type="ECO:0000313" key="19">
    <source>
        <dbReference type="EMBL" id="MEE4023105.1"/>
    </source>
</evidence>
<gene>
    <name evidence="19" type="primary">pyk</name>
    <name evidence="19" type="ORF">V1Y59_08460</name>
</gene>
<feature type="domain" description="Pyruvate kinase barrel" evidence="17">
    <location>
        <begin position="3"/>
        <end position="328"/>
    </location>
</feature>
<dbReference type="Pfam" id="PF02887">
    <property type="entry name" value="PK_C"/>
    <property type="match status" value="1"/>
</dbReference>
<dbReference type="InterPro" id="IPR015813">
    <property type="entry name" value="Pyrv/PenolPyrv_kinase-like_dom"/>
</dbReference>
<evidence type="ECO:0000259" key="17">
    <source>
        <dbReference type="Pfam" id="PF00224"/>
    </source>
</evidence>
<keyword evidence="8" id="KW-0479">Metal-binding</keyword>
<dbReference type="RefSeq" id="WP_330504386.1">
    <property type="nucleotide sequence ID" value="NZ_JAZDUE010000006.1"/>
</dbReference>
<dbReference type="InterPro" id="IPR040442">
    <property type="entry name" value="Pyrv_kinase-like_dom_sf"/>
</dbReference>
<keyword evidence="10 16" id="KW-0418">Kinase</keyword>
<organism evidence="19 20">
    <name type="scientific">Gordonia prachuapensis</name>
    <dbReference type="NCBI Taxonomy" id="3115651"/>
    <lineage>
        <taxon>Bacteria</taxon>
        <taxon>Bacillati</taxon>
        <taxon>Actinomycetota</taxon>
        <taxon>Actinomycetes</taxon>
        <taxon>Mycobacteriales</taxon>
        <taxon>Gordoniaceae</taxon>
        <taxon>Gordonia</taxon>
    </lineage>
</organism>